<dbReference type="EMBL" id="CAJNOI010000436">
    <property type="protein sequence ID" value="CAF1278536.1"/>
    <property type="molecule type" value="Genomic_DNA"/>
</dbReference>
<dbReference type="Proteomes" id="UP000663832">
    <property type="component" value="Unassembled WGS sequence"/>
</dbReference>
<evidence type="ECO:0000313" key="2">
    <source>
        <dbReference type="EMBL" id="CAF1561752.1"/>
    </source>
</evidence>
<keyword evidence="3" id="KW-1185">Reference proteome</keyword>
<dbReference type="EMBL" id="CAJNOM010000783">
    <property type="protein sequence ID" value="CAF1561752.1"/>
    <property type="molecule type" value="Genomic_DNA"/>
</dbReference>
<proteinExistence type="predicted"/>
<protein>
    <submittedName>
        <fullName evidence="2">Uncharacterized protein</fullName>
    </submittedName>
</protein>
<dbReference type="Proteomes" id="UP000663877">
    <property type="component" value="Unassembled WGS sequence"/>
</dbReference>
<evidence type="ECO:0000313" key="3">
    <source>
        <dbReference type="Proteomes" id="UP000663832"/>
    </source>
</evidence>
<comment type="caution">
    <text evidence="2">The sequence shown here is derived from an EMBL/GenBank/DDBJ whole genome shotgun (WGS) entry which is preliminary data.</text>
</comment>
<sequence>MFTFKDYIKFDKVLSKDIERIDNNRNRCNVSPYQCTKTGHAGKQRSSMLHSALRLLSELGNSHRRGHKLHL</sequence>
<gene>
    <name evidence="1" type="ORF">BJG266_LOCUS31068</name>
    <name evidence="2" type="ORF">QVE165_LOCUS47958</name>
</gene>
<name>A0A815XUM4_9BILA</name>
<accession>A0A815XUM4</accession>
<dbReference type="AlphaFoldDB" id="A0A815XUM4"/>
<evidence type="ECO:0000313" key="1">
    <source>
        <dbReference type="EMBL" id="CAF1278536.1"/>
    </source>
</evidence>
<reference evidence="2" key="1">
    <citation type="submission" date="2021-02" db="EMBL/GenBank/DDBJ databases">
        <authorList>
            <person name="Nowell W R."/>
        </authorList>
    </citation>
    <scope>NUCLEOTIDE SEQUENCE</scope>
</reference>
<organism evidence="2 3">
    <name type="scientific">Adineta steineri</name>
    <dbReference type="NCBI Taxonomy" id="433720"/>
    <lineage>
        <taxon>Eukaryota</taxon>
        <taxon>Metazoa</taxon>
        <taxon>Spiralia</taxon>
        <taxon>Gnathifera</taxon>
        <taxon>Rotifera</taxon>
        <taxon>Eurotatoria</taxon>
        <taxon>Bdelloidea</taxon>
        <taxon>Adinetida</taxon>
        <taxon>Adinetidae</taxon>
        <taxon>Adineta</taxon>
    </lineage>
</organism>